<dbReference type="InterPro" id="IPR029251">
    <property type="entry name" value="Faap100"/>
</dbReference>
<name>A0A8J6EPS0_ELECQ</name>
<evidence type="ECO:0000313" key="2">
    <source>
        <dbReference type="Proteomes" id="UP000770717"/>
    </source>
</evidence>
<organism evidence="1 2">
    <name type="scientific">Eleutherodactylus coqui</name>
    <name type="common">Puerto Rican coqui</name>
    <dbReference type="NCBI Taxonomy" id="57060"/>
    <lineage>
        <taxon>Eukaryota</taxon>
        <taxon>Metazoa</taxon>
        <taxon>Chordata</taxon>
        <taxon>Craniata</taxon>
        <taxon>Vertebrata</taxon>
        <taxon>Euteleostomi</taxon>
        <taxon>Amphibia</taxon>
        <taxon>Batrachia</taxon>
        <taxon>Anura</taxon>
        <taxon>Neobatrachia</taxon>
        <taxon>Hyloidea</taxon>
        <taxon>Eleutherodactylidae</taxon>
        <taxon>Eleutherodactylinae</taxon>
        <taxon>Eleutherodactylus</taxon>
        <taxon>Eleutherodactylus</taxon>
    </lineage>
</organism>
<accession>A0A8J6EPS0</accession>
<dbReference type="GO" id="GO:0036297">
    <property type="term" value="P:interstrand cross-link repair"/>
    <property type="evidence" value="ECO:0007669"/>
    <property type="project" value="InterPro"/>
</dbReference>
<gene>
    <name evidence="1" type="ORF">GDO78_004024</name>
</gene>
<dbReference type="GO" id="GO:0043240">
    <property type="term" value="C:Fanconi anaemia nuclear complex"/>
    <property type="evidence" value="ECO:0007669"/>
    <property type="project" value="InterPro"/>
</dbReference>
<dbReference type="EMBL" id="WNTK01000013">
    <property type="protein sequence ID" value="KAG9473507.1"/>
    <property type="molecule type" value="Genomic_DNA"/>
</dbReference>
<proteinExistence type="predicted"/>
<dbReference type="AlphaFoldDB" id="A0A8J6EPS0"/>
<reference evidence="1" key="1">
    <citation type="thesis" date="2020" institute="ProQuest LLC" country="789 East Eisenhower Parkway, Ann Arbor, MI, USA">
        <title>Comparative Genomics and Chromosome Evolution.</title>
        <authorList>
            <person name="Mudd A.B."/>
        </authorList>
    </citation>
    <scope>NUCLEOTIDE SEQUENCE</scope>
    <source>
        <strain evidence="1">HN-11 Male</strain>
        <tissue evidence="1">Kidney and liver</tissue>
    </source>
</reference>
<comment type="caution">
    <text evidence="1">The sequence shown here is derived from an EMBL/GenBank/DDBJ whole genome shotgun (WGS) entry which is preliminary data.</text>
</comment>
<dbReference type="SUPFAM" id="SSF69322">
    <property type="entry name" value="Tricorn protease domain 2"/>
    <property type="match status" value="1"/>
</dbReference>
<dbReference type="PANTHER" id="PTHR14890">
    <property type="entry name" value="FANCONI ANEMIA CORE COMPLEX-ASSOCIATED PROTEIN 100"/>
    <property type="match status" value="1"/>
</dbReference>
<keyword evidence="2" id="KW-1185">Reference proteome</keyword>
<dbReference type="GO" id="GO:0005654">
    <property type="term" value="C:nucleoplasm"/>
    <property type="evidence" value="ECO:0007669"/>
    <property type="project" value="TreeGrafter"/>
</dbReference>
<dbReference type="Pfam" id="PF15146">
    <property type="entry name" value="FANCAA"/>
    <property type="match status" value="1"/>
</dbReference>
<sequence length="827" mass="91421">MSQIEHLVTLQSPNGGLSKSKAQLLYWNTEVFICNGTRFVYVFSIEKKHITAVYQFPSIIWHIELCAGSSQLYVLCAQNGLYLLEWNEQGRLLMEPSSAMNKGDLTVYQIGSHFGLLLDPSLCSFTVANEVLVVVLVQQDKWKITMFQRESLHREDLFTAPSREVKFSHSHGMNSRGLQPVLCCASLWKEKAVRTDAACNVALNAVLFTRLFGVDVAILESPMILCGFPDGQVVSFPLKSAGMHQFANQSLSKLLYHLEQPVVSIGAIKMEPCNQYAEQPSMENRACNCLLIVGQKGLIVSVTGSDNPDAVSCVYKDYKLPAPVSCTSYSASGVFCCTSSDLIHVTIPHLEKEAAASTADFTVSSCFHNIPMLVALSQASTLGDTHLVALSKRGCLMLYKVNPKRSADQQHGLNCVNAGERIKELLSGIGSASERFSALKTVADEKRGSLAKLSQAMSLSQELLSGLWTTCPVRCAIRVSWTHMLHKAYMTVYCNLQNNSDYVLEHGWTLCLLISTDPITSYTFPVLLLKSRETKEFAFPLCGQKSHSVNFPLQITCFLFYSLKGFAEHCGNPSELYMCSSYQHGVCIPVQDHVLDILQCLRLSPSAAYCSGLSHTFPEDAVQAIWKSSSESDQLGASSMTVSNQGSNSTLPLKASVRLSAVLLAHALRNEPSGRSLCCVVLHWLLADVLVKKQDLQEVRGLTPDGKEFCIRVQEVSVSHLSLERSIQAVEVQILSSYLHVVAALHLAVICRFKILLQQDEPNSDGLCQGLNFQKVQHLFTAQELLLKEVKDLRARLGMDEDIICSAAAQRLLHIYRDLRDPGLFFV</sequence>
<dbReference type="Proteomes" id="UP000770717">
    <property type="component" value="Unassembled WGS sequence"/>
</dbReference>
<evidence type="ECO:0000313" key="1">
    <source>
        <dbReference type="EMBL" id="KAG9473507.1"/>
    </source>
</evidence>
<dbReference type="OrthoDB" id="6495021at2759"/>
<dbReference type="PANTHER" id="PTHR14890:SF1">
    <property type="entry name" value="FANCONI ANEMIA CORE COMPLEX-ASSOCIATED PROTEIN 100"/>
    <property type="match status" value="1"/>
</dbReference>
<protein>
    <submittedName>
        <fullName evidence="1">Uncharacterized protein</fullName>
    </submittedName>
</protein>